<dbReference type="PANTHER" id="PTHR31044">
    <property type="entry name" value="BETA-1,3 GLUCANASE"/>
    <property type="match status" value="1"/>
</dbReference>
<dbReference type="RefSeq" id="XP_039140134.1">
    <property type="nucleotide sequence ID" value="XM_039284200.1"/>
</dbReference>
<feature type="domain" description="X8" evidence="10">
    <location>
        <begin position="145"/>
        <end position="229"/>
    </location>
</feature>
<evidence type="ECO:0000313" key="12">
    <source>
        <dbReference type="RefSeq" id="XP_039140134.1"/>
    </source>
</evidence>
<evidence type="ECO:0000256" key="1">
    <source>
        <dbReference type="ARBA" id="ARBA00004609"/>
    </source>
</evidence>
<evidence type="ECO:0000313" key="11">
    <source>
        <dbReference type="Proteomes" id="UP001515500"/>
    </source>
</evidence>
<feature type="region of interest" description="Disordered" evidence="8">
    <location>
        <begin position="80"/>
        <end position="115"/>
    </location>
</feature>
<comment type="subcellular location">
    <subcellularLocation>
        <location evidence="1">Cell membrane</location>
        <topology evidence="1">Lipid-anchor</topology>
        <topology evidence="1">GPI-anchor</topology>
    </subcellularLocation>
</comment>
<feature type="chain" id="PRO_5044320205" evidence="9">
    <location>
        <begin position="26"/>
        <end position="233"/>
    </location>
</feature>
<accession>A0AB40CJM6</accession>
<dbReference type="PANTHER" id="PTHR31044:SF73">
    <property type="entry name" value="OS09G0560850 PROTEIN"/>
    <property type="match status" value="1"/>
</dbReference>
<keyword evidence="11" id="KW-1185">Reference proteome</keyword>
<protein>
    <submittedName>
        <fullName evidence="12">Glucan endo-1,3-beta-glucosidase-like</fullName>
    </submittedName>
</protein>
<dbReference type="SMART" id="SM00768">
    <property type="entry name" value="X8"/>
    <property type="match status" value="1"/>
</dbReference>
<keyword evidence="7" id="KW-0325">Glycoprotein</keyword>
<dbReference type="Gene3D" id="1.20.58.1040">
    <property type="match status" value="1"/>
</dbReference>
<dbReference type="Pfam" id="PF07983">
    <property type="entry name" value="X8"/>
    <property type="match status" value="1"/>
</dbReference>
<keyword evidence="5" id="KW-0472">Membrane</keyword>
<dbReference type="InterPro" id="IPR012946">
    <property type="entry name" value="X8"/>
</dbReference>
<proteinExistence type="predicted"/>
<dbReference type="GO" id="GO:0005886">
    <property type="term" value="C:plasma membrane"/>
    <property type="evidence" value="ECO:0007669"/>
    <property type="project" value="UniProtKB-SubCell"/>
</dbReference>
<dbReference type="FunFam" id="1.20.58.1040:FF:000001">
    <property type="entry name" value="Glucan endo-1,3-beta-glucosidase 4"/>
    <property type="match status" value="1"/>
</dbReference>
<dbReference type="GO" id="GO:0098552">
    <property type="term" value="C:side of membrane"/>
    <property type="evidence" value="ECO:0007669"/>
    <property type="project" value="UniProtKB-KW"/>
</dbReference>
<feature type="compositionally biased region" description="Pro residues" evidence="8">
    <location>
        <begin position="89"/>
        <end position="106"/>
    </location>
</feature>
<sequence length="233" mass="25579">MEPRDAYLGLLIIYLLLSLSKPTNFLIHTEARRHNNQMKTLTNFVAYSSSSDPYLMAPSDNFNAPYCVYPPSFPSPPSTTFPTPTFPFLQPPPSPESEQEPPPGPPEYERSPPEFIPGTPAFLPPIVYPPPSVPPPPYRGPTQALWCVAKPTVPDPIILEAMNYACGSGADCDAIQPNGACFQPDTLISHASFAFNSYWQRTKLVGGTCDFGDVAMLITRNPSYDGCTFTLNM</sequence>
<evidence type="ECO:0000256" key="5">
    <source>
        <dbReference type="ARBA" id="ARBA00023136"/>
    </source>
</evidence>
<evidence type="ECO:0000256" key="7">
    <source>
        <dbReference type="ARBA" id="ARBA00023180"/>
    </source>
</evidence>
<reference evidence="12" key="1">
    <citation type="submission" date="2025-08" db="UniProtKB">
        <authorList>
            <consortium name="RefSeq"/>
        </authorList>
    </citation>
    <scope>IDENTIFICATION</scope>
</reference>
<evidence type="ECO:0000256" key="8">
    <source>
        <dbReference type="SAM" id="MobiDB-lite"/>
    </source>
</evidence>
<name>A0AB40CJM6_DIOCR</name>
<keyword evidence="2" id="KW-1003">Cell membrane</keyword>
<organism evidence="11 12">
    <name type="scientific">Dioscorea cayennensis subsp. rotundata</name>
    <name type="common">White Guinea yam</name>
    <name type="synonym">Dioscorea rotundata</name>
    <dbReference type="NCBI Taxonomy" id="55577"/>
    <lineage>
        <taxon>Eukaryota</taxon>
        <taxon>Viridiplantae</taxon>
        <taxon>Streptophyta</taxon>
        <taxon>Embryophyta</taxon>
        <taxon>Tracheophyta</taxon>
        <taxon>Spermatophyta</taxon>
        <taxon>Magnoliopsida</taxon>
        <taxon>Liliopsida</taxon>
        <taxon>Dioscoreales</taxon>
        <taxon>Dioscoreaceae</taxon>
        <taxon>Dioscorea</taxon>
    </lineage>
</organism>
<keyword evidence="3" id="KW-0336">GPI-anchor</keyword>
<dbReference type="AlphaFoldDB" id="A0AB40CJM6"/>
<dbReference type="Proteomes" id="UP001515500">
    <property type="component" value="Chromosome 15"/>
</dbReference>
<evidence type="ECO:0000256" key="2">
    <source>
        <dbReference type="ARBA" id="ARBA00022475"/>
    </source>
</evidence>
<keyword evidence="4 9" id="KW-0732">Signal</keyword>
<gene>
    <name evidence="12" type="primary">LOC120277381</name>
</gene>
<keyword evidence="3" id="KW-0449">Lipoprotein</keyword>
<dbReference type="GeneID" id="120277381"/>
<evidence type="ECO:0000259" key="10">
    <source>
        <dbReference type="SMART" id="SM00768"/>
    </source>
</evidence>
<keyword evidence="6" id="KW-1015">Disulfide bond</keyword>
<dbReference type="GO" id="GO:0009506">
    <property type="term" value="C:plasmodesma"/>
    <property type="evidence" value="ECO:0007669"/>
    <property type="project" value="UniProtKB-ARBA"/>
</dbReference>
<evidence type="ECO:0000256" key="4">
    <source>
        <dbReference type="ARBA" id="ARBA00022729"/>
    </source>
</evidence>
<evidence type="ECO:0000256" key="3">
    <source>
        <dbReference type="ARBA" id="ARBA00022622"/>
    </source>
</evidence>
<feature type="signal peptide" evidence="9">
    <location>
        <begin position="1"/>
        <end position="25"/>
    </location>
</feature>
<evidence type="ECO:0000256" key="9">
    <source>
        <dbReference type="SAM" id="SignalP"/>
    </source>
</evidence>
<dbReference type="InterPro" id="IPR044788">
    <property type="entry name" value="X8_dom_prot"/>
</dbReference>
<evidence type="ECO:0000256" key="6">
    <source>
        <dbReference type="ARBA" id="ARBA00023157"/>
    </source>
</evidence>